<gene>
    <name evidence="3" type="ORF">SAMN05421807_11913</name>
</gene>
<dbReference type="PANTHER" id="PTHR13774:SF39">
    <property type="entry name" value="BIOSYNTHESIS PROTEIN, PUTATIVE-RELATED"/>
    <property type="match status" value="1"/>
</dbReference>
<dbReference type="GO" id="GO:0005737">
    <property type="term" value="C:cytoplasm"/>
    <property type="evidence" value="ECO:0007669"/>
    <property type="project" value="TreeGrafter"/>
</dbReference>
<evidence type="ECO:0000256" key="2">
    <source>
        <dbReference type="ARBA" id="ARBA00023235"/>
    </source>
</evidence>
<dbReference type="RefSeq" id="WP_280157543.1">
    <property type="nucleotide sequence ID" value="NZ_FQXD01000019.1"/>
</dbReference>
<dbReference type="NCBIfam" id="TIGR00654">
    <property type="entry name" value="PhzF_family"/>
    <property type="match status" value="1"/>
</dbReference>
<dbReference type="Pfam" id="PF02567">
    <property type="entry name" value="PhzC-PhzF"/>
    <property type="match status" value="1"/>
</dbReference>
<keyword evidence="4" id="KW-1185">Reference proteome</keyword>
<dbReference type="Gene3D" id="3.10.310.10">
    <property type="entry name" value="Diaminopimelate Epimerase, Chain A, domain 1"/>
    <property type="match status" value="2"/>
</dbReference>
<sequence>MKLKVYTVNSFAKTLEGGNPAGVVIEADSLSDESMKKIAGAIGFSETAFVMKSESAHFKVRFFTPEEEVELCGHATIATFYVLLRKGLINPGVFLQETKAGILSVEVREDSTIMMEQNTPSFYEIINKKEIADSLNITENEMIDILPVQIVSTGLRDILIPVKNIDILNSVKPNFEEVSRISSKYIIL</sequence>
<accession>A0A1M5WUY9</accession>
<dbReference type="Proteomes" id="UP000184079">
    <property type="component" value="Unassembled WGS sequence"/>
</dbReference>
<evidence type="ECO:0000256" key="1">
    <source>
        <dbReference type="ARBA" id="ARBA00008270"/>
    </source>
</evidence>
<name>A0A1M5WUY9_9BACI</name>
<dbReference type="PANTHER" id="PTHR13774">
    <property type="entry name" value="PHENAZINE BIOSYNTHESIS PROTEIN"/>
    <property type="match status" value="1"/>
</dbReference>
<evidence type="ECO:0000313" key="3">
    <source>
        <dbReference type="EMBL" id="SHH91258.1"/>
    </source>
</evidence>
<evidence type="ECO:0000313" key="4">
    <source>
        <dbReference type="Proteomes" id="UP000184079"/>
    </source>
</evidence>
<comment type="similarity">
    <text evidence="1">Belongs to the PhzF family.</text>
</comment>
<organism evidence="3 4">
    <name type="scientific">Virgibacillus chiguensis</name>
    <dbReference type="NCBI Taxonomy" id="411959"/>
    <lineage>
        <taxon>Bacteria</taxon>
        <taxon>Bacillati</taxon>
        <taxon>Bacillota</taxon>
        <taxon>Bacilli</taxon>
        <taxon>Bacillales</taxon>
        <taxon>Bacillaceae</taxon>
        <taxon>Virgibacillus</taxon>
    </lineage>
</organism>
<dbReference type="SUPFAM" id="SSF54506">
    <property type="entry name" value="Diaminopimelate epimerase-like"/>
    <property type="match status" value="1"/>
</dbReference>
<proteinExistence type="inferred from homology"/>
<keyword evidence="2" id="KW-0413">Isomerase</keyword>
<dbReference type="EMBL" id="FQXD01000019">
    <property type="protein sequence ID" value="SHH91258.1"/>
    <property type="molecule type" value="Genomic_DNA"/>
</dbReference>
<protein>
    <submittedName>
        <fullName evidence="3">Phenazine biosynthesis protein PhzF family</fullName>
    </submittedName>
</protein>
<reference evidence="4" key="1">
    <citation type="submission" date="2016-11" db="EMBL/GenBank/DDBJ databases">
        <authorList>
            <person name="Varghese N."/>
            <person name="Submissions S."/>
        </authorList>
    </citation>
    <scope>NUCLEOTIDE SEQUENCE [LARGE SCALE GENOMIC DNA]</scope>
    <source>
        <strain evidence="4">CGMCC 1.6496</strain>
    </source>
</reference>
<dbReference type="GO" id="GO:0016853">
    <property type="term" value="F:isomerase activity"/>
    <property type="evidence" value="ECO:0007669"/>
    <property type="project" value="UniProtKB-KW"/>
</dbReference>
<dbReference type="InterPro" id="IPR003719">
    <property type="entry name" value="Phenazine_PhzF-like"/>
</dbReference>
<dbReference type="AlphaFoldDB" id="A0A1M5WUY9"/>